<organism evidence="2">
    <name type="scientific">marine sediment metagenome</name>
    <dbReference type="NCBI Taxonomy" id="412755"/>
    <lineage>
        <taxon>unclassified sequences</taxon>
        <taxon>metagenomes</taxon>
        <taxon>ecological metagenomes</taxon>
    </lineage>
</organism>
<dbReference type="SUPFAM" id="SSF54862">
    <property type="entry name" value="4Fe-4S ferredoxins"/>
    <property type="match status" value="1"/>
</dbReference>
<dbReference type="InterPro" id="IPR017900">
    <property type="entry name" value="4Fe4S_Fe_S_CS"/>
</dbReference>
<dbReference type="InterPro" id="IPR036188">
    <property type="entry name" value="FAD/NAD-bd_sf"/>
</dbReference>
<dbReference type="Gene3D" id="3.50.50.60">
    <property type="entry name" value="FAD/NAD(P)-binding domain"/>
    <property type="match status" value="1"/>
</dbReference>
<evidence type="ECO:0000313" key="2">
    <source>
        <dbReference type="EMBL" id="GAH29449.1"/>
    </source>
</evidence>
<dbReference type="PANTHER" id="PTHR42783:SF3">
    <property type="entry name" value="GLUTAMATE SYNTHASE [NADPH] SMALL CHAIN-RELATED"/>
    <property type="match status" value="1"/>
</dbReference>
<dbReference type="PRINTS" id="PR00469">
    <property type="entry name" value="PNDRDTASEII"/>
</dbReference>
<feature type="domain" description="4Fe-4S ferredoxin-type" evidence="1">
    <location>
        <begin position="284"/>
        <end position="313"/>
    </location>
</feature>
<dbReference type="Pfam" id="PF07992">
    <property type="entry name" value="Pyr_redox_2"/>
    <property type="match status" value="1"/>
</dbReference>
<dbReference type="Gene3D" id="3.30.70.20">
    <property type="match status" value="2"/>
</dbReference>
<dbReference type="PANTHER" id="PTHR42783">
    <property type="entry name" value="GLUTAMATE SYNTHASE [NADPH] SMALL CHAIN"/>
    <property type="match status" value="1"/>
</dbReference>
<dbReference type="SUPFAM" id="SSF51905">
    <property type="entry name" value="FAD/NAD(P)-binding domain"/>
    <property type="match status" value="2"/>
</dbReference>
<dbReference type="EMBL" id="BARU01000247">
    <property type="protein sequence ID" value="GAH29449.1"/>
    <property type="molecule type" value="Genomic_DNA"/>
</dbReference>
<feature type="domain" description="4Fe-4S ferredoxin-type" evidence="1">
    <location>
        <begin position="317"/>
        <end position="346"/>
    </location>
</feature>
<comment type="caution">
    <text evidence="2">The sequence shown here is derived from an EMBL/GenBank/DDBJ whole genome shotgun (WGS) entry which is preliminary data.</text>
</comment>
<dbReference type="InterPro" id="IPR023753">
    <property type="entry name" value="FAD/NAD-binding_dom"/>
</dbReference>
<protein>
    <recommendedName>
        <fullName evidence="1">4Fe-4S ferredoxin-type domain-containing protein</fullName>
    </recommendedName>
</protein>
<dbReference type="Pfam" id="PF12838">
    <property type="entry name" value="Fer4_7"/>
    <property type="match status" value="1"/>
</dbReference>
<dbReference type="GO" id="GO:0016491">
    <property type="term" value="F:oxidoreductase activity"/>
    <property type="evidence" value="ECO:0007669"/>
    <property type="project" value="InterPro"/>
</dbReference>
<dbReference type="PROSITE" id="PS00198">
    <property type="entry name" value="4FE4S_FER_1"/>
    <property type="match status" value="2"/>
</dbReference>
<dbReference type="InterPro" id="IPR017896">
    <property type="entry name" value="4Fe4S_Fe-S-bd"/>
</dbReference>
<sequence>MFGLNLLFDVNQGKVYPQLFQGKRVVVVGGGNVAFDVARTARRLGGDVSLVCLENEDKSSKDGIPADVEEIEGATEEGIKIIYSRGEEEIIGEAGKFKKIKCPRCTSVFDEDGRFNPRFDRSDVIYLEGDVLLVTIGQGPERAFFQQENLLDERGRLDVDQLTLMSNRKEGIFIGGDVRRVGFAAEAMRDGMIAAESIDRYLKGEDLKAGREKEYESAAIPQLMDYKPQPELIWAPVEERLKFELFEQGFTLEEAVQEARRCLCCGPCKSCKGCVVLELQPEIAEIEVNKDLCSGCGVCVTVCPYDATRLEKSDEGLVAVIDDLKCKRCGLCTAACPAGAIIIKDRFVETVADAYASL</sequence>
<dbReference type="AlphaFoldDB" id="X1FJA0"/>
<dbReference type="PROSITE" id="PS51379">
    <property type="entry name" value="4FE4S_FER_2"/>
    <property type="match status" value="2"/>
</dbReference>
<accession>X1FJA0</accession>
<gene>
    <name evidence="2" type="ORF">S03H2_00953</name>
</gene>
<name>X1FJA0_9ZZZZ</name>
<evidence type="ECO:0000259" key="1">
    <source>
        <dbReference type="PROSITE" id="PS51379"/>
    </source>
</evidence>
<proteinExistence type="predicted"/>
<reference evidence="2" key="1">
    <citation type="journal article" date="2014" name="Front. Microbiol.">
        <title>High frequency of phylogenetically diverse reductive dehalogenase-homologous genes in deep subseafloor sedimentary metagenomes.</title>
        <authorList>
            <person name="Kawai M."/>
            <person name="Futagami T."/>
            <person name="Toyoda A."/>
            <person name="Takaki Y."/>
            <person name="Nishi S."/>
            <person name="Hori S."/>
            <person name="Arai W."/>
            <person name="Tsubouchi T."/>
            <person name="Morono Y."/>
            <person name="Uchiyama I."/>
            <person name="Ito T."/>
            <person name="Fujiyama A."/>
            <person name="Inagaki F."/>
            <person name="Takami H."/>
        </authorList>
    </citation>
    <scope>NUCLEOTIDE SEQUENCE</scope>
    <source>
        <strain evidence="2">Expedition CK06-06</strain>
    </source>
</reference>